<keyword evidence="1" id="KW-0472">Membrane</keyword>
<dbReference type="OrthoDB" id="5191452at2"/>
<feature type="domain" description="Low molecular weight protein antigen 6 PH" evidence="2">
    <location>
        <begin position="65"/>
        <end position="134"/>
    </location>
</feature>
<dbReference type="Pfam" id="PF10756">
    <property type="entry name" value="bPH_6"/>
    <property type="match status" value="1"/>
</dbReference>
<proteinExistence type="predicted"/>
<comment type="caution">
    <text evidence="3">The sequence shown here is derived from an EMBL/GenBank/DDBJ whole genome shotgun (WGS) entry which is preliminary data.</text>
</comment>
<keyword evidence="1" id="KW-1133">Transmembrane helix</keyword>
<dbReference type="InterPro" id="IPR019692">
    <property type="entry name" value="CFP-6_PH"/>
</dbReference>
<name>W7IS70_9PSEU</name>
<keyword evidence="4" id="KW-1185">Reference proteome</keyword>
<dbReference type="AlphaFoldDB" id="W7IS70"/>
<evidence type="ECO:0000259" key="2">
    <source>
        <dbReference type="Pfam" id="PF10756"/>
    </source>
</evidence>
<dbReference type="eggNOG" id="ENOG50331K6">
    <property type="taxonomic scope" value="Bacteria"/>
</dbReference>
<dbReference type="PATRIC" id="fig|909613.9.peg.5380"/>
<sequence length="146" mass="15853">MTVTSRPRKVRFVAAAFAVVFVAVFTVVAVLLRDTPTGVYFQVSDQVAMVGIGVLLACGALWLTRPRVAADADGVTVRNLLGSTRYPWDHIRSISFPDGASWARLELPDDEYVPVMAVQAIDGDRAVATIRELRKLHRAATVTEAG</sequence>
<evidence type="ECO:0000313" key="4">
    <source>
        <dbReference type="Proteomes" id="UP000019277"/>
    </source>
</evidence>
<dbReference type="EMBL" id="AYXG01000209">
    <property type="protein sequence ID" value="EWC59296.1"/>
    <property type="molecule type" value="Genomic_DNA"/>
</dbReference>
<dbReference type="Proteomes" id="UP000019277">
    <property type="component" value="Unassembled WGS sequence"/>
</dbReference>
<feature type="transmembrane region" description="Helical" evidence="1">
    <location>
        <begin position="12"/>
        <end position="32"/>
    </location>
</feature>
<dbReference type="RefSeq" id="WP_035287659.1">
    <property type="nucleotide sequence ID" value="NZ_AYXG01000209.1"/>
</dbReference>
<reference evidence="3 4" key="1">
    <citation type="journal article" date="2014" name="Genome Announc.">
        <title>Draft Genome Sequence of the Antitrypanosomally Active Sponge-Associated Bacterium Actinokineospora sp. Strain EG49.</title>
        <authorList>
            <person name="Harjes J."/>
            <person name="Ryu T."/>
            <person name="Abdelmohsen U.R."/>
            <person name="Moitinho-Silva L."/>
            <person name="Horn H."/>
            <person name="Ravasi T."/>
            <person name="Hentschel U."/>
        </authorList>
    </citation>
    <scope>NUCLEOTIDE SEQUENCE [LARGE SCALE GENOMIC DNA]</scope>
    <source>
        <strain evidence="3 4">EG49</strain>
    </source>
</reference>
<dbReference type="STRING" id="909613.UO65_5386"/>
<organism evidence="3 4">
    <name type="scientific">Actinokineospora spheciospongiae</name>
    <dbReference type="NCBI Taxonomy" id="909613"/>
    <lineage>
        <taxon>Bacteria</taxon>
        <taxon>Bacillati</taxon>
        <taxon>Actinomycetota</taxon>
        <taxon>Actinomycetes</taxon>
        <taxon>Pseudonocardiales</taxon>
        <taxon>Pseudonocardiaceae</taxon>
        <taxon>Actinokineospora</taxon>
    </lineage>
</organism>
<evidence type="ECO:0000313" key="3">
    <source>
        <dbReference type="EMBL" id="EWC59296.1"/>
    </source>
</evidence>
<keyword evidence="1" id="KW-0812">Transmembrane</keyword>
<gene>
    <name evidence="3" type="ORF">UO65_5386</name>
</gene>
<feature type="transmembrane region" description="Helical" evidence="1">
    <location>
        <begin position="47"/>
        <end position="64"/>
    </location>
</feature>
<accession>W7IS70</accession>
<evidence type="ECO:0000256" key="1">
    <source>
        <dbReference type="SAM" id="Phobius"/>
    </source>
</evidence>
<protein>
    <submittedName>
        <fullName evidence="3">Putative conserved membrane protein</fullName>
    </submittedName>
</protein>